<accession>A0ABV9WYD5</accession>
<proteinExistence type="predicted"/>
<sequence>MNENRDDAPSTTAAPSETSAAGRRGRRRIAAVTGALLLTGAVVGAVACTAVAVANADRSAGVPSWTRPGPAEDHPAEAAKPGSLAWTLVPYRPDNWTRGPDLGEFGSDAVLNGDRTAALLKESLAGLPRTERKQMEKEIDRRPIKEMAMRSYAFTMGEKANRVAGAATMSFVLARMENPAAARDVTKSQNAFLDDLDVFRDGPEIEGYEDAECFRTPSGSGDDEVLEAMYCYASLADITVTVTAEGLQPFDADGVAALLKDQLDRIVEPGESV</sequence>
<evidence type="ECO:0000313" key="3">
    <source>
        <dbReference type="EMBL" id="MFC5017030.1"/>
    </source>
</evidence>
<keyword evidence="2" id="KW-0472">Membrane</keyword>
<evidence type="ECO:0000256" key="1">
    <source>
        <dbReference type="SAM" id="MobiDB-lite"/>
    </source>
</evidence>
<organism evidence="3 4">
    <name type="scientific">Streptomyces lienomycini</name>
    <dbReference type="NCBI Taxonomy" id="284035"/>
    <lineage>
        <taxon>Bacteria</taxon>
        <taxon>Bacillati</taxon>
        <taxon>Actinomycetota</taxon>
        <taxon>Actinomycetes</taxon>
        <taxon>Kitasatosporales</taxon>
        <taxon>Streptomycetaceae</taxon>
        <taxon>Streptomyces</taxon>
    </lineage>
</organism>
<reference evidence="4" key="1">
    <citation type="journal article" date="2019" name="Int. J. Syst. Evol. Microbiol.">
        <title>The Global Catalogue of Microorganisms (GCM) 10K type strain sequencing project: providing services to taxonomists for standard genome sequencing and annotation.</title>
        <authorList>
            <consortium name="The Broad Institute Genomics Platform"/>
            <consortium name="The Broad Institute Genome Sequencing Center for Infectious Disease"/>
            <person name="Wu L."/>
            <person name="Ma J."/>
        </authorList>
    </citation>
    <scope>NUCLEOTIDE SEQUENCE [LARGE SCALE GENOMIC DNA]</scope>
    <source>
        <strain evidence="4">CGMCC 4.1542</strain>
    </source>
</reference>
<keyword evidence="2" id="KW-0812">Transmembrane</keyword>
<dbReference type="EMBL" id="JBHSJO010000001">
    <property type="protein sequence ID" value="MFC5017030.1"/>
    <property type="molecule type" value="Genomic_DNA"/>
</dbReference>
<dbReference type="RefSeq" id="WP_271416685.1">
    <property type="nucleotide sequence ID" value="NZ_BAAATN010000025.1"/>
</dbReference>
<keyword evidence="4" id="KW-1185">Reference proteome</keyword>
<evidence type="ECO:0000313" key="4">
    <source>
        <dbReference type="Proteomes" id="UP001595855"/>
    </source>
</evidence>
<comment type="caution">
    <text evidence="3">The sequence shown here is derived from an EMBL/GenBank/DDBJ whole genome shotgun (WGS) entry which is preliminary data.</text>
</comment>
<gene>
    <name evidence="3" type="ORF">ACFPRC_19425</name>
</gene>
<feature type="transmembrane region" description="Helical" evidence="2">
    <location>
        <begin position="29"/>
        <end position="54"/>
    </location>
</feature>
<feature type="region of interest" description="Disordered" evidence="1">
    <location>
        <begin position="1"/>
        <end position="25"/>
    </location>
</feature>
<keyword evidence="2" id="KW-1133">Transmembrane helix</keyword>
<evidence type="ECO:0000256" key="2">
    <source>
        <dbReference type="SAM" id="Phobius"/>
    </source>
</evidence>
<name>A0ABV9WYD5_9ACTN</name>
<dbReference type="Proteomes" id="UP001595855">
    <property type="component" value="Unassembled WGS sequence"/>
</dbReference>
<feature type="region of interest" description="Disordered" evidence="1">
    <location>
        <begin position="57"/>
        <end position="78"/>
    </location>
</feature>
<protein>
    <recommendedName>
        <fullName evidence="5">Secreted protein</fullName>
    </recommendedName>
</protein>
<evidence type="ECO:0008006" key="5">
    <source>
        <dbReference type="Google" id="ProtNLM"/>
    </source>
</evidence>
<feature type="compositionally biased region" description="Low complexity" evidence="1">
    <location>
        <begin position="9"/>
        <end position="22"/>
    </location>
</feature>